<protein>
    <submittedName>
        <fullName evidence="1">Uncharacterized protein</fullName>
    </submittedName>
</protein>
<organism evidence="1 2">
    <name type="scientific">Nocardioides marmoriginsengisoli</name>
    <dbReference type="NCBI Taxonomy" id="661483"/>
    <lineage>
        <taxon>Bacteria</taxon>
        <taxon>Bacillati</taxon>
        <taxon>Actinomycetota</taxon>
        <taxon>Actinomycetes</taxon>
        <taxon>Propionibacteriales</taxon>
        <taxon>Nocardioidaceae</taxon>
        <taxon>Nocardioides</taxon>
    </lineage>
</organism>
<gene>
    <name evidence="1" type="ORF">EFK50_06475</name>
</gene>
<evidence type="ECO:0000313" key="2">
    <source>
        <dbReference type="Proteomes" id="UP000267128"/>
    </source>
</evidence>
<sequence length="91" mass="10108">MRPDYESPLVTSAEDYAQTLAVDESELSESTDSPFKITVEHVATVNHCHDTASTNDVTLRRKICPEASAAQQYRYDDDYAHTACDPTRPAS</sequence>
<dbReference type="AlphaFoldDB" id="A0A3N0CMP2"/>
<dbReference type="Proteomes" id="UP000267128">
    <property type="component" value="Unassembled WGS sequence"/>
</dbReference>
<dbReference type="EMBL" id="RJSE01000005">
    <property type="protein sequence ID" value="RNL64173.1"/>
    <property type="molecule type" value="Genomic_DNA"/>
</dbReference>
<proteinExistence type="predicted"/>
<evidence type="ECO:0000313" key="1">
    <source>
        <dbReference type="EMBL" id="RNL64173.1"/>
    </source>
</evidence>
<reference evidence="1 2" key="1">
    <citation type="submission" date="2018-11" db="EMBL/GenBank/DDBJ databases">
        <authorList>
            <person name="Li F."/>
        </authorList>
    </citation>
    <scope>NUCLEOTIDE SEQUENCE [LARGE SCALE GENOMIC DNA]</scope>
    <source>
        <strain evidence="1 2">Gsoil 097</strain>
    </source>
</reference>
<keyword evidence="2" id="KW-1185">Reference proteome</keyword>
<name>A0A3N0CMP2_9ACTN</name>
<accession>A0A3N0CMP2</accession>
<comment type="caution">
    <text evidence="1">The sequence shown here is derived from an EMBL/GenBank/DDBJ whole genome shotgun (WGS) entry which is preliminary data.</text>
</comment>